<sequence>MNDNARNQTIAMAAICQAALMIQEAAKGQSIDYDALKVLMEGVLQTDPNCIEDVYPDLSKLERGSALLVHQLSGQATAKDVEVTRYLAGIMSLTKKVMASQQVASQLSQFIEDVQRRLDHFELTSPSIIDNYADAYSQIISPIGQKIKVIGSPAVLKQPSVQNLVRALLLTGVRAAVLWRQYGGKRRQFIFGRNTILRNAISFNKELSLIS</sequence>
<dbReference type="Pfam" id="PF04356">
    <property type="entry name" value="DUF489"/>
    <property type="match status" value="1"/>
</dbReference>
<reference evidence="5" key="1">
    <citation type="submission" date="2021-03" db="EMBL/GenBank/DDBJ databases">
        <title>Description of Psychrosphaera ytuae sp. nov. isolated from deep sea sediment of South China Sea.</title>
        <authorList>
            <person name="Zhang J."/>
            <person name="Xu X.-D."/>
        </authorList>
    </citation>
    <scope>NUCLEOTIDE SEQUENCE</scope>
    <source>
        <strain evidence="5">MTZ26</strain>
    </source>
</reference>
<keyword evidence="2 4" id="KW-0963">Cytoplasm</keyword>
<evidence type="ECO:0000256" key="1">
    <source>
        <dbReference type="ARBA" id="ARBA00022475"/>
    </source>
</evidence>
<keyword evidence="3 4" id="KW-0472">Membrane</keyword>
<keyword evidence="6" id="KW-1185">Reference proteome</keyword>
<dbReference type="InterPro" id="IPR035932">
    <property type="entry name" value="HflD-like_sf"/>
</dbReference>
<dbReference type="HAMAP" id="MF_00695">
    <property type="entry name" value="HflD_protein"/>
    <property type="match status" value="1"/>
</dbReference>
<dbReference type="KEGG" id="psym:J1N51_00955"/>
<dbReference type="GO" id="GO:0005886">
    <property type="term" value="C:plasma membrane"/>
    <property type="evidence" value="ECO:0007669"/>
    <property type="project" value="UniProtKB-SubCell"/>
</dbReference>
<comment type="subcellular location">
    <subcellularLocation>
        <location evidence="4">Cytoplasm</location>
    </subcellularLocation>
    <subcellularLocation>
        <location evidence="4">Cell membrane</location>
        <topology evidence="4">Peripheral membrane protein</topology>
        <orientation evidence="4">Cytoplasmic side</orientation>
    </subcellularLocation>
</comment>
<dbReference type="AlphaFoldDB" id="A0A975DBG6"/>
<evidence type="ECO:0000256" key="3">
    <source>
        <dbReference type="ARBA" id="ARBA00023136"/>
    </source>
</evidence>
<comment type="similarity">
    <text evidence="4">Belongs to the HflD family.</text>
</comment>
<dbReference type="RefSeq" id="WP_208832142.1">
    <property type="nucleotide sequence ID" value="NZ_CP072110.1"/>
</dbReference>
<dbReference type="PANTHER" id="PTHR38100">
    <property type="entry name" value="HIGH FREQUENCY LYSOGENIZATION PROTEIN HFLD"/>
    <property type="match status" value="1"/>
</dbReference>
<dbReference type="GO" id="GO:0005737">
    <property type="term" value="C:cytoplasm"/>
    <property type="evidence" value="ECO:0007669"/>
    <property type="project" value="UniProtKB-SubCell"/>
</dbReference>
<name>A0A975DBG6_9GAMM</name>
<dbReference type="InterPro" id="IPR007451">
    <property type="entry name" value="HflD"/>
</dbReference>
<dbReference type="EMBL" id="CP072110">
    <property type="protein sequence ID" value="QTH64087.1"/>
    <property type="molecule type" value="Genomic_DNA"/>
</dbReference>
<evidence type="ECO:0000256" key="2">
    <source>
        <dbReference type="ARBA" id="ARBA00022490"/>
    </source>
</evidence>
<gene>
    <name evidence="4 5" type="primary">hflD</name>
    <name evidence="5" type="ORF">J1N51_00955</name>
</gene>
<evidence type="ECO:0000313" key="5">
    <source>
        <dbReference type="EMBL" id="QTH64087.1"/>
    </source>
</evidence>
<dbReference type="PANTHER" id="PTHR38100:SF1">
    <property type="entry name" value="HIGH FREQUENCY LYSOGENIZATION PROTEIN HFLD"/>
    <property type="match status" value="1"/>
</dbReference>
<evidence type="ECO:0000256" key="4">
    <source>
        <dbReference type="HAMAP-Rule" id="MF_00695"/>
    </source>
</evidence>
<dbReference type="Proteomes" id="UP000682739">
    <property type="component" value="Chromosome"/>
</dbReference>
<protein>
    <recommendedName>
        <fullName evidence="4">High frequency lysogenization protein HflD homolog</fullName>
    </recommendedName>
</protein>
<dbReference type="SUPFAM" id="SSF101322">
    <property type="entry name" value="YcfC-like"/>
    <property type="match status" value="1"/>
</dbReference>
<organism evidence="5 6">
    <name type="scientific">Psychrosphaera ytuae</name>
    <dbReference type="NCBI Taxonomy" id="2820710"/>
    <lineage>
        <taxon>Bacteria</taxon>
        <taxon>Pseudomonadati</taxon>
        <taxon>Pseudomonadota</taxon>
        <taxon>Gammaproteobacteria</taxon>
        <taxon>Alteromonadales</taxon>
        <taxon>Pseudoalteromonadaceae</taxon>
        <taxon>Psychrosphaera</taxon>
    </lineage>
</organism>
<accession>A0A975DBG6</accession>
<dbReference type="NCBIfam" id="NF001246">
    <property type="entry name" value="PRK00218.1-2"/>
    <property type="match status" value="1"/>
</dbReference>
<evidence type="ECO:0000313" key="6">
    <source>
        <dbReference type="Proteomes" id="UP000682739"/>
    </source>
</evidence>
<keyword evidence="1 4" id="KW-1003">Cell membrane</keyword>
<dbReference type="Gene3D" id="1.10.3890.10">
    <property type="entry name" value="HflD-like"/>
    <property type="match status" value="1"/>
</dbReference>
<proteinExistence type="inferred from homology"/>